<name>A0A5J4UIP9_9EUKA</name>
<protein>
    <recommendedName>
        <fullName evidence="5">4Fe-4S ferredoxin-type domain-containing protein</fullName>
    </recommendedName>
</protein>
<keyword evidence="3" id="KW-0408">Iron</keyword>
<keyword evidence="2" id="KW-0479">Metal-binding</keyword>
<organism evidence="6 7">
    <name type="scientific">Streblomastix strix</name>
    <dbReference type="NCBI Taxonomy" id="222440"/>
    <lineage>
        <taxon>Eukaryota</taxon>
        <taxon>Metamonada</taxon>
        <taxon>Preaxostyla</taxon>
        <taxon>Oxymonadida</taxon>
        <taxon>Streblomastigidae</taxon>
        <taxon>Streblomastix</taxon>
    </lineage>
</organism>
<dbReference type="Proteomes" id="UP000324800">
    <property type="component" value="Unassembled WGS sequence"/>
</dbReference>
<dbReference type="PROSITE" id="PS00198">
    <property type="entry name" value="4FE4S_FER_1"/>
    <property type="match status" value="2"/>
</dbReference>
<evidence type="ECO:0000256" key="2">
    <source>
        <dbReference type="ARBA" id="ARBA00022723"/>
    </source>
</evidence>
<evidence type="ECO:0000313" key="7">
    <source>
        <dbReference type="Proteomes" id="UP000324800"/>
    </source>
</evidence>
<keyword evidence="1" id="KW-0004">4Fe-4S</keyword>
<gene>
    <name evidence="6" type="ORF">EZS28_033945</name>
</gene>
<sequence>MEFPYNDLDQCQGCQACASACPKQTELWLINDDGKAVFKYENKDECVQCQACVGACPVGAIQFKAYLQFCVIGQS</sequence>
<dbReference type="PANTHER" id="PTHR43687:SF1">
    <property type="entry name" value="FERREDOXIN III"/>
    <property type="match status" value="1"/>
</dbReference>
<dbReference type="Pfam" id="PF12838">
    <property type="entry name" value="Fer4_7"/>
    <property type="match status" value="1"/>
</dbReference>
<keyword evidence="4" id="KW-0411">Iron-sulfur</keyword>
<dbReference type="GO" id="GO:0051539">
    <property type="term" value="F:4 iron, 4 sulfur cluster binding"/>
    <property type="evidence" value="ECO:0007669"/>
    <property type="project" value="UniProtKB-KW"/>
</dbReference>
<evidence type="ECO:0000259" key="5">
    <source>
        <dbReference type="PROSITE" id="PS51379"/>
    </source>
</evidence>
<dbReference type="InterPro" id="IPR050572">
    <property type="entry name" value="Fe-S_Ferredoxin"/>
</dbReference>
<dbReference type="EMBL" id="SNRW01015296">
    <property type="protein sequence ID" value="KAA6370528.1"/>
    <property type="molecule type" value="Genomic_DNA"/>
</dbReference>
<dbReference type="Gene3D" id="3.30.70.20">
    <property type="match status" value="1"/>
</dbReference>
<dbReference type="GO" id="GO:0046872">
    <property type="term" value="F:metal ion binding"/>
    <property type="evidence" value="ECO:0007669"/>
    <property type="project" value="UniProtKB-KW"/>
</dbReference>
<dbReference type="SUPFAM" id="SSF54862">
    <property type="entry name" value="4Fe-4S ferredoxins"/>
    <property type="match status" value="1"/>
</dbReference>
<dbReference type="OrthoDB" id="10248682at2759"/>
<dbReference type="InterPro" id="IPR017900">
    <property type="entry name" value="4Fe4S_Fe_S_CS"/>
</dbReference>
<dbReference type="PROSITE" id="PS51379">
    <property type="entry name" value="4FE4S_FER_2"/>
    <property type="match status" value="2"/>
</dbReference>
<reference evidence="6 7" key="1">
    <citation type="submission" date="2019-03" db="EMBL/GenBank/DDBJ databases">
        <title>Single cell metagenomics reveals metabolic interactions within the superorganism composed of flagellate Streblomastix strix and complex community of Bacteroidetes bacteria on its surface.</title>
        <authorList>
            <person name="Treitli S.C."/>
            <person name="Kolisko M."/>
            <person name="Husnik F."/>
            <person name="Keeling P."/>
            <person name="Hampl V."/>
        </authorList>
    </citation>
    <scope>NUCLEOTIDE SEQUENCE [LARGE SCALE GENOMIC DNA]</scope>
    <source>
        <strain evidence="6">ST1C</strain>
    </source>
</reference>
<evidence type="ECO:0000256" key="1">
    <source>
        <dbReference type="ARBA" id="ARBA00022485"/>
    </source>
</evidence>
<dbReference type="AlphaFoldDB" id="A0A5J4UIP9"/>
<dbReference type="InterPro" id="IPR017896">
    <property type="entry name" value="4Fe4S_Fe-S-bd"/>
</dbReference>
<feature type="domain" description="4Fe-4S ferredoxin-type" evidence="5">
    <location>
        <begin position="36"/>
        <end position="66"/>
    </location>
</feature>
<evidence type="ECO:0000313" key="6">
    <source>
        <dbReference type="EMBL" id="KAA6370528.1"/>
    </source>
</evidence>
<proteinExistence type="predicted"/>
<feature type="domain" description="4Fe-4S ferredoxin-type" evidence="5">
    <location>
        <begin position="2"/>
        <end position="33"/>
    </location>
</feature>
<evidence type="ECO:0000256" key="4">
    <source>
        <dbReference type="ARBA" id="ARBA00023014"/>
    </source>
</evidence>
<comment type="caution">
    <text evidence="6">The sequence shown here is derived from an EMBL/GenBank/DDBJ whole genome shotgun (WGS) entry which is preliminary data.</text>
</comment>
<dbReference type="PANTHER" id="PTHR43687">
    <property type="entry name" value="ADENYLYLSULFATE REDUCTASE, BETA SUBUNIT"/>
    <property type="match status" value="1"/>
</dbReference>
<accession>A0A5J4UIP9</accession>
<evidence type="ECO:0000256" key="3">
    <source>
        <dbReference type="ARBA" id="ARBA00023004"/>
    </source>
</evidence>